<dbReference type="AlphaFoldDB" id="A0A067Z478"/>
<evidence type="ECO:0000313" key="1">
    <source>
        <dbReference type="EMBL" id="AHK71089.1"/>
    </source>
</evidence>
<dbReference type="HOGENOM" id="CLU_191965_0_0_5"/>
<dbReference type="KEGG" id="goy:GLS_c11850"/>
<sequence length="80" mass="8805">MTDAQKNAFLWVDHEGNPVSCVEKVQILRENDAELRQALQDAFDDGVLMGVAPQAMLQTFQAMLSDLKSPLQGGAQEKES</sequence>
<dbReference type="RefSeq" id="WP_011252676.1">
    <property type="nucleotide sequence ID" value="NZ_CP004373.1"/>
</dbReference>
<evidence type="ECO:0000313" key="2">
    <source>
        <dbReference type="Proteomes" id="UP000031656"/>
    </source>
</evidence>
<gene>
    <name evidence="1" type="ORF">GLS_c11850</name>
</gene>
<protein>
    <submittedName>
        <fullName evidence="1">Uncharacterized protein</fullName>
    </submittedName>
</protein>
<organism evidence="1 2">
    <name type="scientific">Gluconobacter oxydans DSM 3504</name>
    <dbReference type="NCBI Taxonomy" id="1288313"/>
    <lineage>
        <taxon>Bacteria</taxon>
        <taxon>Pseudomonadati</taxon>
        <taxon>Pseudomonadota</taxon>
        <taxon>Alphaproteobacteria</taxon>
        <taxon>Acetobacterales</taxon>
        <taxon>Acetobacteraceae</taxon>
        <taxon>Gluconobacter</taxon>
    </lineage>
</organism>
<name>A0A067Z478_GLUOY</name>
<proteinExistence type="predicted"/>
<dbReference type="Proteomes" id="UP000031656">
    <property type="component" value="Chromosome"/>
</dbReference>
<dbReference type="EMBL" id="CP004373">
    <property type="protein sequence ID" value="AHK71089.1"/>
    <property type="molecule type" value="Genomic_DNA"/>
</dbReference>
<dbReference type="GeneID" id="56905421"/>
<accession>A0A067Z478</accession>
<reference evidence="1 2" key="1">
    <citation type="journal article" date="2015" name="Appl. Microbiol. Biotechnol.">
        <title>The consequence of an additional NADH dehydrogenase paralog on the growth of Gluconobacter oxydans DSM3504.</title>
        <authorList>
            <person name="Kostner D."/>
            <person name="Luchterhand B."/>
            <person name="Junker A."/>
            <person name="Volland S."/>
            <person name="Daniel R."/>
            <person name="Buchs J."/>
            <person name="Liebl W."/>
            <person name="Ehrenreich A."/>
        </authorList>
    </citation>
    <scope>NUCLEOTIDE SEQUENCE [LARGE SCALE GENOMIC DNA]</scope>
    <source>
        <strain evidence="1">DSM 3504</strain>
    </source>
</reference>